<reference evidence="1" key="1">
    <citation type="journal article" date="2015" name="Nature">
        <title>rRNA introns, odd ribosomes, and small enigmatic genomes across a large radiation of phyla.</title>
        <authorList>
            <person name="Brown C.T."/>
            <person name="Hug L.A."/>
            <person name="Thomas B.C."/>
            <person name="Sharon I."/>
            <person name="Castelle C.J."/>
            <person name="Singh A."/>
            <person name="Wilkins M.J."/>
            <person name="Williams K.H."/>
            <person name="Banfield J.F."/>
        </authorList>
    </citation>
    <scope>NUCLEOTIDE SEQUENCE [LARGE SCALE GENOMIC DNA]</scope>
</reference>
<comment type="caution">
    <text evidence="1">The sequence shown here is derived from an EMBL/GenBank/DDBJ whole genome shotgun (WGS) entry which is preliminary data.</text>
</comment>
<organism evidence="1 2">
    <name type="scientific">Candidatus Falkowbacteria bacterium GW2011_GWE1_38_31</name>
    <dbReference type="NCBI Taxonomy" id="1618638"/>
    <lineage>
        <taxon>Bacteria</taxon>
        <taxon>Candidatus Falkowiibacteriota</taxon>
    </lineage>
</organism>
<proteinExistence type="predicted"/>
<dbReference type="Proteomes" id="UP000034022">
    <property type="component" value="Unassembled WGS sequence"/>
</dbReference>
<evidence type="ECO:0000313" key="1">
    <source>
        <dbReference type="EMBL" id="KKQ69416.1"/>
    </source>
</evidence>
<accession>A0A0G0MWV7</accession>
<dbReference type="AlphaFoldDB" id="A0A0G0MWV7"/>
<dbReference type="EMBL" id="LBUU01000014">
    <property type="protein sequence ID" value="KKQ69416.1"/>
    <property type="molecule type" value="Genomic_DNA"/>
</dbReference>
<gene>
    <name evidence="1" type="ORF">US91_C0014G0007</name>
</gene>
<sequence length="271" mass="30256">MKKTAVKITSKNRQKKLKLALKARKIRKRNKNAKLIGTEAKKFDKAIIKRNILPLLILFSGCLIFYASNHPKFSIIEKPEDTFTNSALVLENKEAQNERQAANSTEIALIASANAAENETDADKNALRERILPLVAGKPMEAMVDEILKQDKIVAAFLVGIGMKESNYGKYSPKKNGKDCYNYWGYRGQENQTASGYSCFDSPEHAVQVVGGRIAELVSYGHDTPEKMIVWKCGYSCAGHGDGNVKKWIADVSINFYKLNPEHKFPAVTKL</sequence>
<name>A0A0G0MWV7_9BACT</name>
<evidence type="ECO:0000313" key="2">
    <source>
        <dbReference type="Proteomes" id="UP000034022"/>
    </source>
</evidence>
<protein>
    <submittedName>
        <fullName evidence="1">Uncharacterized protein</fullName>
    </submittedName>
</protein>